<reference evidence="1 2" key="1">
    <citation type="submission" date="2023-04" db="EMBL/GenBank/DDBJ databases">
        <title>Neorhizobium petrolearium OS53, complete genome.</title>
        <authorList>
            <person name="Yu T."/>
        </authorList>
    </citation>
    <scope>NUCLEOTIDE SEQUENCE [LARGE SCALE GENOMIC DNA]</scope>
    <source>
        <strain evidence="1 2">OS53</strain>
    </source>
</reference>
<name>A0ABY8LZS4_9HYPH</name>
<dbReference type="EMBL" id="CP123000">
    <property type="protein sequence ID" value="WGI67754.1"/>
    <property type="molecule type" value="Genomic_DNA"/>
</dbReference>
<evidence type="ECO:0000313" key="2">
    <source>
        <dbReference type="Proteomes" id="UP001227095"/>
    </source>
</evidence>
<protein>
    <recommendedName>
        <fullName evidence="3">Lipoprotein</fullName>
    </recommendedName>
</protein>
<dbReference type="PROSITE" id="PS51257">
    <property type="entry name" value="PROKAR_LIPOPROTEIN"/>
    <property type="match status" value="1"/>
</dbReference>
<dbReference type="RefSeq" id="WP_227704523.1">
    <property type="nucleotide sequence ID" value="NZ_CP123000.1"/>
</dbReference>
<proteinExistence type="predicted"/>
<dbReference type="Proteomes" id="UP001227095">
    <property type="component" value="Chromosome"/>
</dbReference>
<evidence type="ECO:0000313" key="1">
    <source>
        <dbReference type="EMBL" id="WGI67754.1"/>
    </source>
</evidence>
<evidence type="ECO:0008006" key="3">
    <source>
        <dbReference type="Google" id="ProtNLM"/>
    </source>
</evidence>
<organism evidence="1 2">
    <name type="scientific">Neorhizobium petrolearium</name>
    <dbReference type="NCBI Taxonomy" id="515361"/>
    <lineage>
        <taxon>Bacteria</taxon>
        <taxon>Pseudomonadati</taxon>
        <taxon>Pseudomonadota</taxon>
        <taxon>Alphaproteobacteria</taxon>
        <taxon>Hyphomicrobiales</taxon>
        <taxon>Rhizobiaceae</taxon>
        <taxon>Rhizobium/Agrobacterium group</taxon>
        <taxon>Neorhizobium</taxon>
    </lineage>
</organism>
<gene>
    <name evidence="1" type="ORF">QEO92_22655</name>
</gene>
<accession>A0ABY8LZS4</accession>
<sequence length="114" mass="12505">MFRNAVLILSLSATIAGCQSKPTSEPVNLPNAATYCAIELKKLEPRSKVEIAGWTRSKTDIYGPAGPAEFTLDNQEKLIEIPYAVTPKDEVPGQAWRACMLKSGYDTTKINLTF</sequence>
<keyword evidence="2" id="KW-1185">Reference proteome</keyword>